<dbReference type="Proteomes" id="UP000887565">
    <property type="component" value="Unplaced"/>
</dbReference>
<accession>A0A915IU01</accession>
<keyword evidence="1" id="KW-1185">Reference proteome</keyword>
<dbReference type="WBParaSite" id="nRc.2.0.1.t17674-RA">
    <property type="protein sequence ID" value="nRc.2.0.1.t17674-RA"/>
    <property type="gene ID" value="nRc.2.0.1.g17674"/>
</dbReference>
<protein>
    <submittedName>
        <fullName evidence="2">Uncharacterized protein</fullName>
    </submittedName>
</protein>
<evidence type="ECO:0000313" key="1">
    <source>
        <dbReference type="Proteomes" id="UP000887565"/>
    </source>
</evidence>
<name>A0A915IU01_ROMCU</name>
<organism evidence="1 2">
    <name type="scientific">Romanomermis culicivorax</name>
    <name type="common">Nematode worm</name>
    <dbReference type="NCBI Taxonomy" id="13658"/>
    <lineage>
        <taxon>Eukaryota</taxon>
        <taxon>Metazoa</taxon>
        <taxon>Ecdysozoa</taxon>
        <taxon>Nematoda</taxon>
        <taxon>Enoplea</taxon>
        <taxon>Dorylaimia</taxon>
        <taxon>Mermithida</taxon>
        <taxon>Mermithoidea</taxon>
        <taxon>Mermithidae</taxon>
        <taxon>Romanomermis</taxon>
    </lineage>
</organism>
<sequence>MHKKNNAYIVSKFGQRVDGTEKRGEAASFVFPTIRQQSAKSNFYSSKAKNETATTYKLWDFPELKVGRRQWPTSALNKAKHQKQNQTSQTLGFFDQQELSNLFFDQNHKVQCISTKQRRDAIPI</sequence>
<evidence type="ECO:0000313" key="2">
    <source>
        <dbReference type="WBParaSite" id="nRc.2.0.1.t17674-RA"/>
    </source>
</evidence>
<dbReference type="AlphaFoldDB" id="A0A915IU01"/>
<reference evidence="2" key="1">
    <citation type="submission" date="2022-11" db="UniProtKB">
        <authorList>
            <consortium name="WormBaseParasite"/>
        </authorList>
    </citation>
    <scope>IDENTIFICATION</scope>
</reference>
<proteinExistence type="predicted"/>